<feature type="transmembrane region" description="Helical" evidence="2">
    <location>
        <begin position="242"/>
        <end position="266"/>
    </location>
</feature>
<keyword evidence="2" id="KW-1133">Transmembrane helix</keyword>
<sequence>MTPAASLRARAAGSRCRVALLCVLTALLWLAPSGARAERVGVVVVSTVNTQSDEGLRLSEALGKALRERLVVDVVAGGEAQRLLPQGGVAEACMVESACQQQLAERLEVEVLLLLTVVRVGARVQIEVTWVDVLRERTAARAPLQIADDGPPAAEVFAEAALELMPEALSRAVVTTDSRARADRADAAAGAESDRADASAARKSDGLARPAQRQEARAAATLLAGSGGAGEDVGSRRRMSPAAWIVGGIGAAALVSGGAFAVDAALRYRDLDMRDCNRMACAPGDIDAVDQRALAADVLIGVGVVATATAAALYWTSDAAPASAGRARAERAPGAALHLSPEAWTVTWSGAF</sequence>
<evidence type="ECO:0000256" key="2">
    <source>
        <dbReference type="SAM" id="Phobius"/>
    </source>
</evidence>
<accession>D0LWB2</accession>
<organism evidence="3 4">
    <name type="scientific">Haliangium ochraceum (strain DSM 14365 / JCM 11303 / SMP-2)</name>
    <dbReference type="NCBI Taxonomy" id="502025"/>
    <lineage>
        <taxon>Bacteria</taxon>
        <taxon>Pseudomonadati</taxon>
        <taxon>Myxococcota</taxon>
        <taxon>Polyangia</taxon>
        <taxon>Haliangiales</taxon>
        <taxon>Kofleriaceae</taxon>
        <taxon>Haliangium</taxon>
    </lineage>
</organism>
<feature type="region of interest" description="Disordered" evidence="1">
    <location>
        <begin position="184"/>
        <end position="211"/>
    </location>
</feature>
<keyword evidence="2" id="KW-0812">Transmembrane</keyword>
<dbReference type="RefSeq" id="WP_012828643.1">
    <property type="nucleotide sequence ID" value="NC_013440.1"/>
</dbReference>
<dbReference type="HOGENOM" id="CLU_929900_0_0_7"/>
<keyword evidence="4" id="KW-1185">Reference proteome</keyword>
<name>D0LWB2_HALO1</name>
<evidence type="ECO:0000313" key="4">
    <source>
        <dbReference type="Proteomes" id="UP000001880"/>
    </source>
</evidence>
<keyword evidence="2" id="KW-0472">Membrane</keyword>
<gene>
    <name evidence="3" type="ordered locus">Hoch_3542</name>
</gene>
<dbReference type="STRING" id="502025.Hoch_3542"/>
<dbReference type="EMBL" id="CP001804">
    <property type="protein sequence ID" value="ACY16044.1"/>
    <property type="molecule type" value="Genomic_DNA"/>
</dbReference>
<dbReference type="AlphaFoldDB" id="D0LWB2"/>
<evidence type="ECO:0000256" key="1">
    <source>
        <dbReference type="SAM" id="MobiDB-lite"/>
    </source>
</evidence>
<dbReference type="KEGG" id="hoh:Hoch_3542"/>
<proteinExistence type="predicted"/>
<protein>
    <submittedName>
        <fullName evidence="3">Uncharacterized protein</fullName>
    </submittedName>
</protein>
<evidence type="ECO:0000313" key="3">
    <source>
        <dbReference type="EMBL" id="ACY16044.1"/>
    </source>
</evidence>
<dbReference type="Proteomes" id="UP000001880">
    <property type="component" value="Chromosome"/>
</dbReference>
<reference evidence="3 4" key="1">
    <citation type="journal article" date="2010" name="Stand. Genomic Sci.">
        <title>Complete genome sequence of Haliangium ochraceum type strain (SMP-2).</title>
        <authorList>
            <consortium name="US DOE Joint Genome Institute (JGI-PGF)"/>
            <person name="Ivanova N."/>
            <person name="Daum C."/>
            <person name="Lang E."/>
            <person name="Abt B."/>
            <person name="Kopitz M."/>
            <person name="Saunders E."/>
            <person name="Lapidus A."/>
            <person name="Lucas S."/>
            <person name="Glavina Del Rio T."/>
            <person name="Nolan M."/>
            <person name="Tice H."/>
            <person name="Copeland A."/>
            <person name="Cheng J.F."/>
            <person name="Chen F."/>
            <person name="Bruce D."/>
            <person name="Goodwin L."/>
            <person name="Pitluck S."/>
            <person name="Mavromatis K."/>
            <person name="Pati A."/>
            <person name="Mikhailova N."/>
            <person name="Chen A."/>
            <person name="Palaniappan K."/>
            <person name="Land M."/>
            <person name="Hauser L."/>
            <person name="Chang Y.J."/>
            <person name="Jeffries C.D."/>
            <person name="Detter J.C."/>
            <person name="Brettin T."/>
            <person name="Rohde M."/>
            <person name="Goker M."/>
            <person name="Bristow J."/>
            <person name="Markowitz V."/>
            <person name="Eisen J.A."/>
            <person name="Hugenholtz P."/>
            <person name="Kyrpides N.C."/>
            <person name="Klenk H.P."/>
        </authorList>
    </citation>
    <scope>NUCLEOTIDE SEQUENCE [LARGE SCALE GENOMIC DNA]</scope>
    <source>
        <strain evidence="4">DSM 14365 / CIP 107738 / JCM 11303 / AJ 13395 / SMP-2</strain>
    </source>
</reference>